<accession>A0A653XSC3</accession>
<dbReference type="CDD" id="cd03820">
    <property type="entry name" value="GT4_AmsD-like"/>
    <property type="match status" value="1"/>
</dbReference>
<dbReference type="Gene3D" id="3.40.50.2000">
    <property type="entry name" value="Glycogen Phosphorylase B"/>
    <property type="match status" value="2"/>
</dbReference>
<proteinExistence type="predicted"/>
<dbReference type="Pfam" id="PF00534">
    <property type="entry name" value="Glycos_transf_1"/>
    <property type="match status" value="1"/>
</dbReference>
<name>A0A653XSC3_SPHMU</name>
<dbReference type="PANTHER" id="PTHR12526">
    <property type="entry name" value="GLYCOSYLTRANSFERASE"/>
    <property type="match status" value="1"/>
</dbReference>
<evidence type="ECO:0000259" key="1">
    <source>
        <dbReference type="Pfam" id="PF00534"/>
    </source>
</evidence>
<sequence length="382" mass="44240">MKNKRILYCFHSLSSHGGVEKIVSLKANYLASKFGYEIFIVTYAQFDKEIFFKLDPSIRVINLDIPKKKVHKSRFLNYLALKKYKKELAKKLFDTLLTYKPALSISLGGLEFEVLGKLKDGSIKIAEYHVTIGFFEYFNKSNSFFKSLRNKLYFRQFIHYASTYSRFIVLTDGDKEEWSRYLDNVEVIANPITIGEAILSTLDNKKVIAVGRYEPEKGFDELLRIWSKIILIYPDWKLYIKGSGSQKTYYNKFIKDHHMDESVVLEEPSVDMLEFYKDSAIFVSTSKFEGFSLVILEAMTFGIPIISFNCKHGPATLIENGFNGYLITPGDNDGFTNMLQKLMSDSNLRKELGNNSKIKSNIYDIDFIMKQWDELLVFLTKN</sequence>
<evidence type="ECO:0000313" key="2">
    <source>
        <dbReference type="EMBL" id="VXC33069.1"/>
    </source>
</evidence>
<evidence type="ECO:0000313" key="3">
    <source>
        <dbReference type="Proteomes" id="UP000432350"/>
    </source>
</evidence>
<keyword evidence="2" id="KW-0808">Transferase</keyword>
<dbReference type="GO" id="GO:0016757">
    <property type="term" value="F:glycosyltransferase activity"/>
    <property type="evidence" value="ECO:0007669"/>
    <property type="project" value="InterPro"/>
</dbReference>
<dbReference type="PANTHER" id="PTHR12526:SF630">
    <property type="entry name" value="GLYCOSYLTRANSFERASE"/>
    <property type="match status" value="1"/>
</dbReference>
<reference evidence="2 3" key="1">
    <citation type="submission" date="2019-10" db="EMBL/GenBank/DDBJ databases">
        <authorList>
            <person name="Karimi E."/>
        </authorList>
    </citation>
    <scope>NUCLEOTIDE SEQUENCE [LARGE SCALE GENOMIC DNA]</scope>
    <source>
        <strain evidence="2">Sphingobacterium sp. 8BC</strain>
    </source>
</reference>
<feature type="domain" description="Glycosyl transferase family 1" evidence="1">
    <location>
        <begin position="202"/>
        <end position="357"/>
    </location>
</feature>
<organism evidence="2 3">
    <name type="scientific">Sphingobacterium multivorum</name>
    <dbReference type="NCBI Taxonomy" id="28454"/>
    <lineage>
        <taxon>Bacteria</taxon>
        <taxon>Pseudomonadati</taxon>
        <taxon>Bacteroidota</taxon>
        <taxon>Sphingobacteriia</taxon>
        <taxon>Sphingobacteriales</taxon>
        <taxon>Sphingobacteriaceae</taxon>
        <taxon>Sphingobacterium</taxon>
    </lineage>
</organism>
<dbReference type="AlphaFoldDB" id="A0A653XSC3"/>
<gene>
    <name evidence="2" type="ORF">SPHINGO8BC_10122</name>
</gene>
<protein>
    <submittedName>
        <fullName evidence="2">Putative Glycosyltransferase involved in cell wall bisynthesis</fullName>
    </submittedName>
</protein>
<dbReference type="InterPro" id="IPR001296">
    <property type="entry name" value="Glyco_trans_1"/>
</dbReference>
<dbReference type="RefSeq" id="WP_159332639.1">
    <property type="nucleotide sequence ID" value="NZ_DAMBAN010000005.1"/>
</dbReference>
<dbReference type="Proteomes" id="UP000432350">
    <property type="component" value="Unassembled WGS sequence"/>
</dbReference>
<dbReference type="EMBL" id="CABWMV010000001">
    <property type="protein sequence ID" value="VXC33069.1"/>
    <property type="molecule type" value="Genomic_DNA"/>
</dbReference>
<dbReference type="SUPFAM" id="SSF53756">
    <property type="entry name" value="UDP-Glycosyltransferase/glycogen phosphorylase"/>
    <property type="match status" value="1"/>
</dbReference>